<keyword evidence="1" id="KW-1133">Transmembrane helix</keyword>
<dbReference type="EMBL" id="CP060696">
    <property type="protein sequence ID" value="QNO18802.1"/>
    <property type="molecule type" value="Genomic_DNA"/>
</dbReference>
<feature type="transmembrane region" description="Helical" evidence="1">
    <location>
        <begin position="12"/>
        <end position="33"/>
    </location>
</feature>
<keyword evidence="3" id="KW-1185">Reference proteome</keyword>
<protein>
    <submittedName>
        <fullName evidence="2">Phage holin</fullName>
    </submittedName>
</protein>
<feature type="transmembrane region" description="Helical" evidence="1">
    <location>
        <begin position="45"/>
        <end position="63"/>
    </location>
</feature>
<evidence type="ECO:0000313" key="3">
    <source>
        <dbReference type="Proteomes" id="UP000516046"/>
    </source>
</evidence>
<organism evidence="2 3">
    <name type="scientific">Caproicibacterium amylolyticum</name>
    <dbReference type="NCBI Taxonomy" id="2766537"/>
    <lineage>
        <taxon>Bacteria</taxon>
        <taxon>Bacillati</taxon>
        <taxon>Bacillota</taxon>
        <taxon>Clostridia</taxon>
        <taxon>Eubacteriales</taxon>
        <taxon>Oscillospiraceae</taxon>
        <taxon>Caproicibacterium</taxon>
    </lineage>
</organism>
<dbReference type="Pfam" id="PF04531">
    <property type="entry name" value="Phage_holin_1"/>
    <property type="match status" value="1"/>
</dbReference>
<name>A0A7G9WJE0_9FIRM</name>
<dbReference type="RefSeq" id="WP_212507869.1">
    <property type="nucleotide sequence ID" value="NZ_CP060696.1"/>
</dbReference>
<evidence type="ECO:0000256" key="1">
    <source>
        <dbReference type="SAM" id="Phobius"/>
    </source>
</evidence>
<reference evidence="2 3" key="1">
    <citation type="submission" date="2020-08" db="EMBL/GenBank/DDBJ databases">
        <authorList>
            <person name="Ren C."/>
            <person name="Gu Y."/>
            <person name="Xu Y."/>
        </authorList>
    </citation>
    <scope>NUCLEOTIDE SEQUENCE [LARGE SCALE GENOMIC DNA]</scope>
    <source>
        <strain evidence="2 3">LBM18003</strain>
    </source>
</reference>
<sequence length="85" mass="9075">MKINWTVRIKNKAFWVTAIPALLLLVAQVLQLFGVTVDFSGLSNQLSAIVGTVFGLLTLLGVVNDPTTPGVSDSKQALTYDGQAK</sequence>
<dbReference type="KEGG" id="caml:H6X83_03980"/>
<keyword evidence="1" id="KW-0472">Membrane</keyword>
<dbReference type="NCBIfam" id="TIGR01598">
    <property type="entry name" value="holin_phiLC3"/>
    <property type="match status" value="1"/>
</dbReference>
<dbReference type="InterPro" id="IPR006485">
    <property type="entry name" value="Phage-like_holin"/>
</dbReference>
<dbReference type="AlphaFoldDB" id="A0A7G9WJE0"/>
<gene>
    <name evidence="2" type="ORF">H6X83_03980</name>
</gene>
<evidence type="ECO:0000313" key="2">
    <source>
        <dbReference type="EMBL" id="QNO18802.1"/>
    </source>
</evidence>
<accession>A0A7G9WJE0</accession>
<dbReference type="Proteomes" id="UP000516046">
    <property type="component" value="Chromosome"/>
</dbReference>
<keyword evidence="1" id="KW-0812">Transmembrane</keyword>
<proteinExistence type="predicted"/>